<gene>
    <name evidence="3" type="primary">LOC127749932</name>
</gene>
<feature type="region of interest" description="Disordered" evidence="1">
    <location>
        <begin position="13"/>
        <end position="95"/>
    </location>
</feature>
<name>A0A9C6WZH6_FRAOC</name>
<dbReference type="RefSeq" id="XP_052126004.1">
    <property type="nucleotide sequence ID" value="XM_052270044.1"/>
</dbReference>
<organism evidence="2 3">
    <name type="scientific">Frankliniella occidentalis</name>
    <name type="common">Western flower thrips</name>
    <name type="synonym">Euthrips occidentalis</name>
    <dbReference type="NCBI Taxonomy" id="133901"/>
    <lineage>
        <taxon>Eukaryota</taxon>
        <taxon>Metazoa</taxon>
        <taxon>Ecdysozoa</taxon>
        <taxon>Arthropoda</taxon>
        <taxon>Hexapoda</taxon>
        <taxon>Insecta</taxon>
        <taxon>Pterygota</taxon>
        <taxon>Neoptera</taxon>
        <taxon>Paraneoptera</taxon>
        <taxon>Thysanoptera</taxon>
        <taxon>Terebrantia</taxon>
        <taxon>Thripoidea</taxon>
        <taxon>Thripidae</taxon>
        <taxon>Frankliniella</taxon>
    </lineage>
</organism>
<reference evidence="3" key="1">
    <citation type="submission" date="2025-08" db="UniProtKB">
        <authorList>
            <consortium name="RefSeq"/>
        </authorList>
    </citation>
    <scope>IDENTIFICATION</scope>
    <source>
        <tissue evidence="3">Whole organism</tissue>
    </source>
</reference>
<dbReference type="KEGG" id="foc:127749932"/>
<feature type="compositionally biased region" description="Pro residues" evidence="1">
    <location>
        <begin position="16"/>
        <end position="29"/>
    </location>
</feature>
<evidence type="ECO:0000256" key="1">
    <source>
        <dbReference type="SAM" id="MobiDB-lite"/>
    </source>
</evidence>
<dbReference type="GeneID" id="127749932"/>
<protein>
    <submittedName>
        <fullName evidence="3">Uncharacterized protein LOC127749932 isoform X1</fullName>
    </submittedName>
</protein>
<feature type="compositionally biased region" description="Basic and acidic residues" evidence="1">
    <location>
        <begin position="51"/>
        <end position="66"/>
    </location>
</feature>
<evidence type="ECO:0000313" key="3">
    <source>
        <dbReference type="RefSeq" id="XP_052126004.1"/>
    </source>
</evidence>
<dbReference type="AlphaFoldDB" id="A0A9C6WZH6"/>
<accession>A0A9C6WZH6</accession>
<keyword evidence="2" id="KW-1185">Reference proteome</keyword>
<sequence length="119" mass="13049">MASTSLARCVIICTPPHSPPETPSPPPAPRAYQWVLPSPDLRTSGCPPNEADPRSHRQRSEVRNAQEEGSPSPRASRYHHYGRRTPTNTPSLPVPVVATDCSIDQTSKATLENMLQDLQ</sequence>
<dbReference type="Proteomes" id="UP000504606">
    <property type="component" value="Unplaced"/>
</dbReference>
<evidence type="ECO:0000313" key="2">
    <source>
        <dbReference type="Proteomes" id="UP000504606"/>
    </source>
</evidence>
<proteinExistence type="predicted"/>